<dbReference type="EMBL" id="CM003377">
    <property type="protein sequence ID" value="KOM46785.1"/>
    <property type="molecule type" value="Genomic_DNA"/>
</dbReference>
<name>A0A0L9UV88_PHAAN</name>
<dbReference type="SUPFAM" id="SSF48403">
    <property type="entry name" value="Ankyrin repeat"/>
    <property type="match status" value="1"/>
</dbReference>
<feature type="domain" description="PGG" evidence="4">
    <location>
        <begin position="599"/>
        <end position="709"/>
    </location>
</feature>
<dbReference type="STRING" id="3914.A0A0L9UV88"/>
<keyword evidence="3" id="KW-0812">Transmembrane</keyword>
<accession>A0A0L9UV88</accession>
<dbReference type="Pfam" id="PF00023">
    <property type="entry name" value="Ank"/>
    <property type="match status" value="1"/>
</dbReference>
<feature type="compositionally biased region" description="Acidic residues" evidence="2">
    <location>
        <begin position="423"/>
        <end position="433"/>
    </location>
</feature>
<feature type="transmembrane region" description="Helical" evidence="3">
    <location>
        <begin position="686"/>
        <end position="707"/>
    </location>
</feature>
<dbReference type="InterPro" id="IPR026961">
    <property type="entry name" value="PGG_dom"/>
</dbReference>
<protein>
    <recommendedName>
        <fullName evidence="4">PGG domain-containing protein</fullName>
    </recommendedName>
</protein>
<evidence type="ECO:0000313" key="6">
    <source>
        <dbReference type="Proteomes" id="UP000053144"/>
    </source>
</evidence>
<dbReference type="Proteomes" id="UP000053144">
    <property type="component" value="Chromosome 7"/>
</dbReference>
<dbReference type="GO" id="GO:0005886">
    <property type="term" value="C:plasma membrane"/>
    <property type="evidence" value="ECO:0007669"/>
    <property type="project" value="UniProtKB-SubCell"/>
</dbReference>
<keyword evidence="3" id="KW-1133">Transmembrane helix</keyword>
<dbReference type="AlphaFoldDB" id="A0A0L9UV88"/>
<dbReference type="OrthoDB" id="1868897at2759"/>
<organism evidence="5 6">
    <name type="scientific">Phaseolus angularis</name>
    <name type="common">Azuki bean</name>
    <name type="synonym">Vigna angularis</name>
    <dbReference type="NCBI Taxonomy" id="3914"/>
    <lineage>
        <taxon>Eukaryota</taxon>
        <taxon>Viridiplantae</taxon>
        <taxon>Streptophyta</taxon>
        <taxon>Embryophyta</taxon>
        <taxon>Tracheophyta</taxon>
        <taxon>Spermatophyta</taxon>
        <taxon>Magnoliopsida</taxon>
        <taxon>eudicotyledons</taxon>
        <taxon>Gunneridae</taxon>
        <taxon>Pentapetalae</taxon>
        <taxon>rosids</taxon>
        <taxon>fabids</taxon>
        <taxon>Fabales</taxon>
        <taxon>Fabaceae</taxon>
        <taxon>Papilionoideae</taxon>
        <taxon>50 kb inversion clade</taxon>
        <taxon>NPAAA clade</taxon>
        <taxon>indigoferoid/millettioid clade</taxon>
        <taxon>Phaseoleae</taxon>
        <taxon>Vigna</taxon>
    </lineage>
</organism>
<feature type="transmembrane region" description="Helical" evidence="3">
    <location>
        <begin position="643"/>
        <end position="666"/>
    </location>
</feature>
<dbReference type="Gramene" id="KOM46785">
    <property type="protein sequence ID" value="KOM46785"/>
    <property type="gene ID" value="LR48_Vigan07g048900"/>
</dbReference>
<evidence type="ECO:0000313" key="5">
    <source>
        <dbReference type="EMBL" id="KOM46785.1"/>
    </source>
</evidence>
<reference evidence="6" key="1">
    <citation type="journal article" date="2015" name="Proc. Natl. Acad. Sci. U.S.A.">
        <title>Genome sequencing of adzuki bean (Vigna angularis) provides insight into high starch and low fat accumulation and domestication.</title>
        <authorList>
            <person name="Yang K."/>
            <person name="Tian Z."/>
            <person name="Chen C."/>
            <person name="Luo L."/>
            <person name="Zhao B."/>
            <person name="Wang Z."/>
            <person name="Yu L."/>
            <person name="Li Y."/>
            <person name="Sun Y."/>
            <person name="Li W."/>
            <person name="Chen Y."/>
            <person name="Li Y."/>
            <person name="Zhang Y."/>
            <person name="Ai D."/>
            <person name="Zhao J."/>
            <person name="Shang C."/>
            <person name="Ma Y."/>
            <person name="Wu B."/>
            <person name="Wang M."/>
            <person name="Gao L."/>
            <person name="Sun D."/>
            <person name="Zhang P."/>
            <person name="Guo F."/>
            <person name="Wang W."/>
            <person name="Li Y."/>
            <person name="Wang J."/>
            <person name="Varshney R.K."/>
            <person name="Wang J."/>
            <person name="Ling H.Q."/>
            <person name="Wan P."/>
        </authorList>
    </citation>
    <scope>NUCLEOTIDE SEQUENCE</scope>
    <source>
        <strain evidence="6">cv. Jingnong 6</strain>
    </source>
</reference>
<sequence length="764" mass="87059">MRTTNYENFEELLSNKVNRLAEFTFNGKWNEVEKMYNVDPACHTATIDDFVGTALHVAVDLDEEVVVEKLVNAIMRYETKEALQMRNVRGDTALHVAASRGFTKICQIIVGENRERIYLVNRKNNDGETPLFQAALNWKKQAFAYLSDLYGHSAPLQDLVRYNGDSILHCAIRNEYFDLAVIILHYYDFLGVCMNKDGELPLKVLATKPSAFYSSTYLSLLRRVQYLRVHVEPFEPEREMRAILREMKPQKLLNENCPRNYAVLTSAFTGLFGFFGLSGKLLLNSERRDPEKNPIDLIPISHVEERRFPPNYKTILQFVQYVYALISAAIGGINELKETKKKHQLGPRLLKQLLERPYEATTGGGGVPSFIDTDMYNVYSQSMRAYEATTVGGGVPSFIDTDMYYVYIQSMQAGETSQSRWLEEEEEEEDKDCEDDKRQKKGVNKTKAKMIDKKETPFLEAARNGIIEMVKEMFQRRPSVVHETNSQGENVLLVAAKNRKPAVIESLKEILKCEVWRTLCMAINKDGKTVLHMAGEVLADDMHSKVSYSALEMVWDAKWFQYVASLVPRHYYLLRDKDQKIPWEIFKKTHDNLRKESGEWLKETSESCSVVTALVAAASFATATTVPGGIDDHGMPHFEGKPAFDAFVFSSLFGLCFSVSGLIMFLTVITSRKLPREYRKSLPLKLAFGLSFLFLSIIALLASFCIGHSFLFNHKYKKVIFPIYVATCFPVIFFALDQVQLYVDLLAAIFSTVPNATDDDGQNY</sequence>
<gene>
    <name evidence="5" type="ORF">LR48_Vigan07g048900</name>
</gene>
<feature type="region of interest" description="Disordered" evidence="2">
    <location>
        <begin position="417"/>
        <end position="447"/>
    </location>
</feature>
<dbReference type="SMART" id="SM00248">
    <property type="entry name" value="ANK"/>
    <property type="match status" value="4"/>
</dbReference>
<evidence type="ECO:0000256" key="3">
    <source>
        <dbReference type="SAM" id="Phobius"/>
    </source>
</evidence>
<keyword evidence="3" id="KW-0472">Membrane</keyword>
<dbReference type="PANTHER" id="PTHR24177:SF187">
    <property type="entry name" value="ANKYRIN REPEAT PROTEIN"/>
    <property type="match status" value="1"/>
</dbReference>
<proteinExistence type="predicted"/>
<dbReference type="PANTHER" id="PTHR24177">
    <property type="entry name" value="CASKIN"/>
    <property type="match status" value="1"/>
</dbReference>
<dbReference type="KEGG" id="var:108336554"/>
<evidence type="ECO:0000259" key="4">
    <source>
        <dbReference type="Pfam" id="PF13962"/>
    </source>
</evidence>
<dbReference type="Gene3D" id="1.25.40.20">
    <property type="entry name" value="Ankyrin repeat-containing domain"/>
    <property type="match status" value="2"/>
</dbReference>
<evidence type="ECO:0000256" key="2">
    <source>
        <dbReference type="SAM" id="MobiDB-lite"/>
    </source>
</evidence>
<dbReference type="InterPro" id="IPR036770">
    <property type="entry name" value="Ankyrin_rpt-contain_sf"/>
</dbReference>
<evidence type="ECO:0000256" key="1">
    <source>
        <dbReference type="ARBA" id="ARBA00004413"/>
    </source>
</evidence>
<dbReference type="InterPro" id="IPR002110">
    <property type="entry name" value="Ankyrin_rpt"/>
</dbReference>
<dbReference type="Pfam" id="PF13962">
    <property type="entry name" value="PGG"/>
    <property type="match status" value="1"/>
</dbReference>
<comment type="subcellular location">
    <subcellularLocation>
        <location evidence="1">Cell membrane</location>
        <topology evidence="1">Peripheral membrane protein</topology>
        <orientation evidence="1">Cytoplasmic side</orientation>
    </subcellularLocation>
</comment>
<feature type="transmembrane region" description="Helical" evidence="3">
    <location>
        <begin position="719"/>
        <end position="736"/>
    </location>
</feature>